<name>A0AAD8GUP0_9APIA</name>
<organism evidence="2 3">
    <name type="scientific">Heracleum sosnowskyi</name>
    <dbReference type="NCBI Taxonomy" id="360622"/>
    <lineage>
        <taxon>Eukaryota</taxon>
        <taxon>Viridiplantae</taxon>
        <taxon>Streptophyta</taxon>
        <taxon>Embryophyta</taxon>
        <taxon>Tracheophyta</taxon>
        <taxon>Spermatophyta</taxon>
        <taxon>Magnoliopsida</taxon>
        <taxon>eudicotyledons</taxon>
        <taxon>Gunneridae</taxon>
        <taxon>Pentapetalae</taxon>
        <taxon>asterids</taxon>
        <taxon>campanulids</taxon>
        <taxon>Apiales</taxon>
        <taxon>Apiaceae</taxon>
        <taxon>Apioideae</taxon>
        <taxon>apioid superclade</taxon>
        <taxon>Tordylieae</taxon>
        <taxon>Tordyliinae</taxon>
        <taxon>Heracleum</taxon>
    </lineage>
</organism>
<dbReference type="Pfam" id="PF14291">
    <property type="entry name" value="DUF4371"/>
    <property type="match status" value="1"/>
</dbReference>
<keyword evidence="3" id="KW-1185">Reference proteome</keyword>
<dbReference type="AlphaFoldDB" id="A0AAD8GUP0"/>
<dbReference type="Proteomes" id="UP001237642">
    <property type="component" value="Unassembled WGS sequence"/>
</dbReference>
<dbReference type="PANTHER" id="PTHR45749">
    <property type="match status" value="1"/>
</dbReference>
<reference evidence="2" key="1">
    <citation type="submission" date="2023-02" db="EMBL/GenBank/DDBJ databases">
        <title>Genome of toxic invasive species Heracleum sosnowskyi carries increased number of genes despite the absence of recent whole-genome duplications.</title>
        <authorList>
            <person name="Schelkunov M."/>
            <person name="Shtratnikova V."/>
            <person name="Makarenko M."/>
            <person name="Klepikova A."/>
            <person name="Omelchenko D."/>
            <person name="Novikova G."/>
            <person name="Obukhova E."/>
            <person name="Bogdanov V."/>
            <person name="Penin A."/>
            <person name="Logacheva M."/>
        </authorList>
    </citation>
    <scope>NUCLEOTIDE SEQUENCE</scope>
    <source>
        <strain evidence="2">Hsosn_3</strain>
        <tissue evidence="2">Leaf</tissue>
    </source>
</reference>
<protein>
    <recommendedName>
        <fullName evidence="1">DUF4371 domain-containing protein</fullName>
    </recommendedName>
</protein>
<proteinExistence type="predicted"/>
<reference evidence="2" key="2">
    <citation type="submission" date="2023-05" db="EMBL/GenBank/DDBJ databases">
        <authorList>
            <person name="Schelkunov M.I."/>
        </authorList>
    </citation>
    <scope>NUCLEOTIDE SEQUENCE</scope>
    <source>
        <strain evidence="2">Hsosn_3</strain>
        <tissue evidence="2">Leaf</tissue>
    </source>
</reference>
<feature type="domain" description="DUF4371" evidence="1">
    <location>
        <begin position="102"/>
        <end position="336"/>
    </location>
</feature>
<comment type="caution">
    <text evidence="2">The sequence shown here is derived from an EMBL/GenBank/DDBJ whole genome shotgun (WGS) entry which is preliminary data.</text>
</comment>
<accession>A0AAD8GUP0</accession>
<dbReference type="InterPro" id="IPR025398">
    <property type="entry name" value="DUF4371"/>
</dbReference>
<dbReference type="EMBL" id="JAUIZM010000011">
    <property type="protein sequence ID" value="KAK1355670.1"/>
    <property type="molecule type" value="Genomic_DNA"/>
</dbReference>
<dbReference type="PANTHER" id="PTHR45749:SF36">
    <property type="entry name" value="ZINC FINGER MYM-TYPE PROTEIN 1-LIKE"/>
    <property type="match status" value="1"/>
</dbReference>
<evidence type="ECO:0000259" key="1">
    <source>
        <dbReference type="Pfam" id="PF14291"/>
    </source>
</evidence>
<gene>
    <name evidence="2" type="ORF">POM88_048926</name>
</gene>
<evidence type="ECO:0000313" key="3">
    <source>
        <dbReference type="Proteomes" id="UP001237642"/>
    </source>
</evidence>
<sequence length="531" mass="59834">MDKFLIKLGPASAREPTIDQTKGGNQDNNVESSSNYEYVVPDFANLPADPGLRLKITKYHLNDRDKVRRAYLQKGPCQPREHNFKKQKIGNLLRRFNPAWGDNFVTEGFDSWNKKDRLDDHVRGPNSAHKQAWRTCQDLMKQDQHIDVVINRHSELMKRDYRTRLTASVVCLRVLLRQGLAFRGHDELNDSKNQGNFLELLKFLAMHNEEINVAVGHNAPGNLKVTSPDVQHDIINAFATETINGIIRELGNNDFTILVDESRDISIKEQMIVVLRFVNKNGCVVERFMGIVHVQDTSASSLKLAIDSLFAKHELMTLSKQRLQILRDDGWDDLLGELCSFCEKHSILVLSMDEGFQMKGRSRRKTHQVIHSTPILHQGTHFDFGSGHDTVGDFSTNSSNEVKDAILISTQFRESVNTSGFSNFSRKDQETHFDSGSGHDPVGDFSTNSTNAVKDAILIDTQLKESVNTSGFSNFSRKDCDLNDTQDYLSHLIGSVDSVGELISSVLIAPKQKGNKSLDFDGGGYKWKCIN</sequence>
<evidence type="ECO:0000313" key="2">
    <source>
        <dbReference type="EMBL" id="KAK1355670.1"/>
    </source>
</evidence>